<comment type="function">
    <text evidence="5">Part of the ABC transporter complex HmuTUV involved in hemin import. Responsible for energy coupling to the transport system.</text>
</comment>
<dbReference type="AlphaFoldDB" id="A0A7Y3W3G4"/>
<name>A0A7Y3W3G4_9PROT</name>
<dbReference type="Gene3D" id="3.40.50.300">
    <property type="entry name" value="P-loop containing nucleotide triphosphate hydrolases"/>
    <property type="match status" value="1"/>
</dbReference>
<protein>
    <submittedName>
        <fullName evidence="7">ABC transporter ATP-binding protein</fullName>
    </submittedName>
</protein>
<evidence type="ECO:0000256" key="4">
    <source>
        <dbReference type="ARBA" id="ARBA00022967"/>
    </source>
</evidence>
<keyword evidence="1" id="KW-0813">Transport</keyword>
<dbReference type="PANTHER" id="PTHR42794">
    <property type="entry name" value="HEMIN IMPORT ATP-BINDING PROTEIN HMUV"/>
    <property type="match status" value="1"/>
</dbReference>
<organism evidence="7 8">
    <name type="scientific">Parvularcula mediterranea</name>
    <dbReference type="NCBI Taxonomy" id="2732508"/>
    <lineage>
        <taxon>Bacteria</taxon>
        <taxon>Pseudomonadati</taxon>
        <taxon>Pseudomonadota</taxon>
        <taxon>Alphaproteobacteria</taxon>
        <taxon>Parvularculales</taxon>
        <taxon>Parvularculaceae</taxon>
        <taxon>Parvularcula</taxon>
    </lineage>
</organism>
<dbReference type="Proteomes" id="UP000536835">
    <property type="component" value="Unassembled WGS sequence"/>
</dbReference>
<dbReference type="SUPFAM" id="SSF52540">
    <property type="entry name" value="P-loop containing nucleoside triphosphate hydrolases"/>
    <property type="match status" value="1"/>
</dbReference>
<keyword evidence="3 7" id="KW-0067">ATP-binding</keyword>
<keyword evidence="2" id="KW-0547">Nucleotide-binding</keyword>
<dbReference type="RefSeq" id="WP_173195614.1">
    <property type="nucleotide sequence ID" value="NZ_JABFCX010000001.1"/>
</dbReference>
<keyword evidence="8" id="KW-1185">Reference proteome</keyword>
<sequence length="256" mass="27038">MSFVIPPITAAREGRTILSTPTISFKEGKLTAILGPNGAGKSSLLQHALGQDGEACATLVHGEELQNLSQVERARRVAYLPQKPSMAWPLTVIDAVALGRFAYGAGPGQLRTADQRAVEQALKDTELEEFSQRRTDTLSGGELARLHIARLLATEAPILIADEPAASLDPRHQHALMALLRAQAAQGKTVVTVLHDLALAHRYADDVVLLNQGSLTAHGATADVLTPSAIAETYGVAAEITPKGLQVTGPAHPPNP</sequence>
<dbReference type="PROSITE" id="PS50893">
    <property type="entry name" value="ABC_TRANSPORTER_2"/>
    <property type="match status" value="1"/>
</dbReference>
<dbReference type="PANTHER" id="PTHR42794:SF1">
    <property type="entry name" value="HEMIN IMPORT ATP-BINDING PROTEIN HMUV"/>
    <property type="match status" value="1"/>
</dbReference>
<keyword evidence="4" id="KW-1278">Translocase</keyword>
<gene>
    <name evidence="7" type="ORF">HK107_00170</name>
</gene>
<dbReference type="InterPro" id="IPR003593">
    <property type="entry name" value="AAA+_ATPase"/>
</dbReference>
<dbReference type="EMBL" id="JABFCX010000001">
    <property type="protein sequence ID" value="NNU14735.1"/>
    <property type="molecule type" value="Genomic_DNA"/>
</dbReference>
<dbReference type="GO" id="GO:0016887">
    <property type="term" value="F:ATP hydrolysis activity"/>
    <property type="evidence" value="ECO:0007669"/>
    <property type="project" value="InterPro"/>
</dbReference>
<evidence type="ECO:0000256" key="3">
    <source>
        <dbReference type="ARBA" id="ARBA00022840"/>
    </source>
</evidence>
<accession>A0A7Y3W3G4</accession>
<evidence type="ECO:0000256" key="2">
    <source>
        <dbReference type="ARBA" id="ARBA00022741"/>
    </source>
</evidence>
<dbReference type="SMART" id="SM00382">
    <property type="entry name" value="AAA"/>
    <property type="match status" value="1"/>
</dbReference>
<evidence type="ECO:0000256" key="1">
    <source>
        <dbReference type="ARBA" id="ARBA00022448"/>
    </source>
</evidence>
<dbReference type="GO" id="GO:0005524">
    <property type="term" value="F:ATP binding"/>
    <property type="evidence" value="ECO:0007669"/>
    <property type="project" value="UniProtKB-KW"/>
</dbReference>
<feature type="domain" description="ABC transporter" evidence="6">
    <location>
        <begin position="3"/>
        <end position="237"/>
    </location>
</feature>
<comment type="caution">
    <text evidence="7">The sequence shown here is derived from an EMBL/GenBank/DDBJ whole genome shotgun (WGS) entry which is preliminary data.</text>
</comment>
<evidence type="ECO:0000313" key="7">
    <source>
        <dbReference type="EMBL" id="NNU14735.1"/>
    </source>
</evidence>
<evidence type="ECO:0000256" key="5">
    <source>
        <dbReference type="ARBA" id="ARBA00037066"/>
    </source>
</evidence>
<dbReference type="InterPro" id="IPR027417">
    <property type="entry name" value="P-loop_NTPase"/>
</dbReference>
<evidence type="ECO:0000259" key="6">
    <source>
        <dbReference type="PROSITE" id="PS50893"/>
    </source>
</evidence>
<dbReference type="Pfam" id="PF00005">
    <property type="entry name" value="ABC_tran"/>
    <property type="match status" value="1"/>
</dbReference>
<evidence type="ECO:0000313" key="8">
    <source>
        <dbReference type="Proteomes" id="UP000536835"/>
    </source>
</evidence>
<proteinExistence type="predicted"/>
<reference evidence="7 8" key="1">
    <citation type="submission" date="2020-05" db="EMBL/GenBank/DDBJ databases">
        <title>Parvularcula mediterraneae sp. nov., isolated from polypropylene straw from shallow seawater of the seashore of Laganas in Zakynthos island, Greece.</title>
        <authorList>
            <person name="Szabo I."/>
            <person name="Al-Omari J."/>
            <person name="Rado J."/>
            <person name="Szerdahelyi G.S."/>
        </authorList>
    </citation>
    <scope>NUCLEOTIDE SEQUENCE [LARGE SCALE GENOMIC DNA]</scope>
    <source>
        <strain evidence="7 8">ZS-1/3</strain>
    </source>
</reference>
<dbReference type="InterPro" id="IPR003439">
    <property type="entry name" value="ABC_transporter-like_ATP-bd"/>
</dbReference>